<dbReference type="InterPro" id="IPR001752">
    <property type="entry name" value="Kinesin_motor_dom"/>
</dbReference>
<keyword evidence="1" id="KW-0547">Nucleotide-binding</keyword>
<dbReference type="PANTHER" id="PTHR47117">
    <property type="entry name" value="STAR-RELATED LIPID TRANSFER PROTEIN 9"/>
    <property type="match status" value="1"/>
</dbReference>
<dbReference type="Pfam" id="PF00225">
    <property type="entry name" value="Kinesin"/>
    <property type="match status" value="1"/>
</dbReference>
<gene>
    <name evidence="3" type="ORF">TCIL3000_7_3100</name>
</gene>
<name>G0UQ35_TRYCI</name>
<sequence>MHAFNGYNSCLFAYGQTGSGKTYTMMGGDPNSVGGADGGVIPRLCVELFDRRIRIEAEGHSKWRVMVGFALFFTGATFFSSRFSSIWVDKATVMWSGGTFTLMHVG</sequence>
<dbReference type="GO" id="GO:0005524">
    <property type="term" value="F:ATP binding"/>
    <property type="evidence" value="ECO:0007669"/>
    <property type="project" value="UniProtKB-UniRule"/>
</dbReference>
<organism evidence="3">
    <name type="scientific">Trypanosoma congolense (strain IL3000)</name>
    <dbReference type="NCBI Taxonomy" id="1068625"/>
    <lineage>
        <taxon>Eukaryota</taxon>
        <taxon>Discoba</taxon>
        <taxon>Euglenozoa</taxon>
        <taxon>Kinetoplastea</taxon>
        <taxon>Metakinetoplastina</taxon>
        <taxon>Trypanosomatida</taxon>
        <taxon>Trypanosomatidae</taxon>
        <taxon>Trypanosoma</taxon>
        <taxon>Nannomonas</taxon>
    </lineage>
</organism>
<dbReference type="InterPro" id="IPR036961">
    <property type="entry name" value="Kinesin_motor_dom_sf"/>
</dbReference>
<accession>G0UQ35</accession>
<dbReference type="PROSITE" id="PS50067">
    <property type="entry name" value="KINESIN_MOTOR_2"/>
    <property type="match status" value="1"/>
</dbReference>
<evidence type="ECO:0000259" key="2">
    <source>
        <dbReference type="PROSITE" id="PS50067"/>
    </source>
</evidence>
<dbReference type="GO" id="GO:0007018">
    <property type="term" value="P:microtubule-based movement"/>
    <property type="evidence" value="ECO:0007669"/>
    <property type="project" value="InterPro"/>
</dbReference>
<reference evidence="3" key="1">
    <citation type="journal article" date="2012" name="Proc. Natl. Acad. Sci. U.S.A.">
        <title>Antigenic diversity is generated by distinct evolutionary mechanisms in African trypanosome species.</title>
        <authorList>
            <person name="Jackson A.P."/>
            <person name="Berry A."/>
            <person name="Aslett M."/>
            <person name="Allison H.C."/>
            <person name="Burton P."/>
            <person name="Vavrova-Anderson J."/>
            <person name="Brown R."/>
            <person name="Browne H."/>
            <person name="Corton N."/>
            <person name="Hauser H."/>
            <person name="Gamble J."/>
            <person name="Gilderthorp R."/>
            <person name="Marcello L."/>
            <person name="McQuillan J."/>
            <person name="Otto T.D."/>
            <person name="Quail M.A."/>
            <person name="Sanders M.J."/>
            <person name="van Tonder A."/>
            <person name="Ginger M.L."/>
            <person name="Field M.C."/>
            <person name="Barry J.D."/>
            <person name="Hertz-Fowler C."/>
            <person name="Berriman M."/>
        </authorList>
    </citation>
    <scope>NUCLEOTIDE SEQUENCE</scope>
    <source>
        <strain evidence="3">IL3000</strain>
    </source>
</reference>
<dbReference type="InterPro" id="IPR027417">
    <property type="entry name" value="P-loop_NTPase"/>
</dbReference>
<dbReference type="Gene3D" id="3.40.850.10">
    <property type="entry name" value="Kinesin motor domain"/>
    <property type="match status" value="1"/>
</dbReference>
<dbReference type="EMBL" id="HE575320">
    <property type="protein sequence ID" value="CCC91496.1"/>
    <property type="molecule type" value="Genomic_DNA"/>
</dbReference>
<dbReference type="GO" id="GO:0008017">
    <property type="term" value="F:microtubule binding"/>
    <property type="evidence" value="ECO:0007669"/>
    <property type="project" value="InterPro"/>
</dbReference>
<comment type="similarity">
    <text evidence="1">Belongs to the TRAFAC class myosin-kinesin ATPase superfamily. Kinesin family.</text>
</comment>
<protein>
    <submittedName>
        <fullName evidence="3">Uncharacterized protein TCIL3000_7_3100</fullName>
    </submittedName>
</protein>
<feature type="domain" description="Kinesin motor" evidence="2">
    <location>
        <begin position="1"/>
        <end position="106"/>
    </location>
</feature>
<proteinExistence type="inferred from homology"/>
<feature type="binding site" evidence="1">
    <location>
        <begin position="15"/>
        <end position="22"/>
    </location>
    <ligand>
        <name>ATP</name>
        <dbReference type="ChEBI" id="CHEBI:30616"/>
    </ligand>
</feature>
<evidence type="ECO:0000313" key="3">
    <source>
        <dbReference type="EMBL" id="CCC91496.1"/>
    </source>
</evidence>
<keyword evidence="1" id="KW-0505">Motor protein</keyword>
<keyword evidence="1" id="KW-0067">ATP-binding</keyword>
<dbReference type="AlphaFoldDB" id="G0UQ35"/>
<evidence type="ECO:0000256" key="1">
    <source>
        <dbReference type="PROSITE-ProRule" id="PRU00283"/>
    </source>
</evidence>
<dbReference type="VEuPathDB" id="TriTrypDB:TcIL3000_7_3100"/>
<dbReference type="SUPFAM" id="SSF52540">
    <property type="entry name" value="P-loop containing nucleoside triphosphate hydrolases"/>
    <property type="match status" value="1"/>
</dbReference>
<dbReference type="GO" id="GO:0003777">
    <property type="term" value="F:microtubule motor activity"/>
    <property type="evidence" value="ECO:0007669"/>
    <property type="project" value="InterPro"/>
</dbReference>